<feature type="chain" id="PRO_5046873344" description="Lipoprotein" evidence="2">
    <location>
        <begin position="23"/>
        <end position="60"/>
    </location>
</feature>
<sequence>MKAAKWIAIGLASIVSVMSVSCGSLPQPEPDLGPQSEHSAIPWNRRMPGEGQGALGGFSQ</sequence>
<feature type="compositionally biased region" description="Gly residues" evidence="1">
    <location>
        <begin position="50"/>
        <end position="60"/>
    </location>
</feature>
<dbReference type="Proteomes" id="UP001597389">
    <property type="component" value="Unassembled WGS sequence"/>
</dbReference>
<dbReference type="RefSeq" id="WP_377178255.1">
    <property type="nucleotide sequence ID" value="NZ_JBHUJB010000046.1"/>
</dbReference>
<name>A0ABW4ZC59_9BACT</name>
<proteinExistence type="predicted"/>
<keyword evidence="2" id="KW-0732">Signal</keyword>
<feature type="signal peptide" evidence="2">
    <location>
        <begin position="1"/>
        <end position="22"/>
    </location>
</feature>
<evidence type="ECO:0008006" key="5">
    <source>
        <dbReference type="Google" id="ProtNLM"/>
    </source>
</evidence>
<feature type="region of interest" description="Disordered" evidence="1">
    <location>
        <begin position="25"/>
        <end position="60"/>
    </location>
</feature>
<dbReference type="EMBL" id="JBHUJB010000046">
    <property type="protein sequence ID" value="MFD2159464.1"/>
    <property type="molecule type" value="Genomic_DNA"/>
</dbReference>
<evidence type="ECO:0000313" key="3">
    <source>
        <dbReference type="EMBL" id="MFD2159464.1"/>
    </source>
</evidence>
<organism evidence="3 4">
    <name type="scientific">Rubritalea tangerina</name>
    <dbReference type="NCBI Taxonomy" id="430798"/>
    <lineage>
        <taxon>Bacteria</taxon>
        <taxon>Pseudomonadati</taxon>
        <taxon>Verrucomicrobiota</taxon>
        <taxon>Verrucomicrobiia</taxon>
        <taxon>Verrucomicrobiales</taxon>
        <taxon>Rubritaleaceae</taxon>
        <taxon>Rubritalea</taxon>
    </lineage>
</organism>
<accession>A0ABW4ZC59</accession>
<keyword evidence="4" id="KW-1185">Reference proteome</keyword>
<protein>
    <recommendedName>
        <fullName evidence="5">Lipoprotein</fullName>
    </recommendedName>
</protein>
<gene>
    <name evidence="3" type="ORF">ACFSW8_11175</name>
</gene>
<evidence type="ECO:0000256" key="2">
    <source>
        <dbReference type="SAM" id="SignalP"/>
    </source>
</evidence>
<dbReference type="PROSITE" id="PS51257">
    <property type="entry name" value="PROKAR_LIPOPROTEIN"/>
    <property type="match status" value="1"/>
</dbReference>
<comment type="caution">
    <text evidence="3">The sequence shown here is derived from an EMBL/GenBank/DDBJ whole genome shotgun (WGS) entry which is preliminary data.</text>
</comment>
<evidence type="ECO:0000313" key="4">
    <source>
        <dbReference type="Proteomes" id="UP001597389"/>
    </source>
</evidence>
<evidence type="ECO:0000256" key="1">
    <source>
        <dbReference type="SAM" id="MobiDB-lite"/>
    </source>
</evidence>
<reference evidence="4" key="1">
    <citation type="journal article" date="2019" name="Int. J. Syst. Evol. Microbiol.">
        <title>The Global Catalogue of Microorganisms (GCM) 10K type strain sequencing project: providing services to taxonomists for standard genome sequencing and annotation.</title>
        <authorList>
            <consortium name="The Broad Institute Genomics Platform"/>
            <consortium name="The Broad Institute Genome Sequencing Center for Infectious Disease"/>
            <person name="Wu L."/>
            <person name="Ma J."/>
        </authorList>
    </citation>
    <scope>NUCLEOTIDE SEQUENCE [LARGE SCALE GENOMIC DNA]</scope>
    <source>
        <strain evidence="4">CCUG 57942</strain>
    </source>
</reference>